<feature type="domain" description="ANTAR" evidence="5">
    <location>
        <begin position="167"/>
        <end position="228"/>
    </location>
</feature>
<dbReference type="GO" id="GO:0016301">
    <property type="term" value="F:kinase activity"/>
    <property type="evidence" value="ECO:0007669"/>
    <property type="project" value="UniProtKB-KW"/>
</dbReference>
<evidence type="ECO:0000259" key="5">
    <source>
        <dbReference type="PROSITE" id="PS50921"/>
    </source>
</evidence>
<proteinExistence type="predicted"/>
<dbReference type="InterPro" id="IPR003018">
    <property type="entry name" value="GAF"/>
</dbReference>
<sequence>MSAEQRLTEVFVELADTLVDEFDALDFLSTLTERSVEFLHADAAGVILSDLRGSLHVVASTSDQAQILELFELQNDEGPCLDCFNSGRAVVNVAIAEARSRWPRFTAAATEVGYSSAHAIPLHLRDSVVGAMNLFCVSASRLSEEDVALGQALADIATIGLLQERAVRQSGLIAEQLQTALNSRILVEQAKGVLLASAGIDVDQAFHLMRDYSRRNNQPVKTVAQGVINRVLTVDQLRRP</sequence>
<evidence type="ECO:0000256" key="1">
    <source>
        <dbReference type="ARBA" id="ARBA00022679"/>
    </source>
</evidence>
<accession>A0A4S8NGQ1</accession>
<name>A0A4S8NGQ1_9ACTN</name>
<evidence type="ECO:0000256" key="3">
    <source>
        <dbReference type="ARBA" id="ARBA00023015"/>
    </source>
</evidence>
<dbReference type="PROSITE" id="PS50921">
    <property type="entry name" value="ANTAR"/>
    <property type="match status" value="1"/>
</dbReference>
<dbReference type="InterPro" id="IPR011006">
    <property type="entry name" value="CheY-like_superfamily"/>
</dbReference>
<keyword evidence="4" id="KW-0804">Transcription</keyword>
<dbReference type="AlphaFoldDB" id="A0A4S8NGQ1"/>
<gene>
    <name evidence="6" type="ORF">E9934_06495</name>
</gene>
<dbReference type="OrthoDB" id="3683444at2"/>
<protein>
    <submittedName>
        <fullName evidence="6">GAF and ANTAR domain-containing protein</fullName>
    </submittedName>
</protein>
<dbReference type="SMART" id="SM01012">
    <property type="entry name" value="ANTAR"/>
    <property type="match status" value="1"/>
</dbReference>
<evidence type="ECO:0000256" key="2">
    <source>
        <dbReference type="ARBA" id="ARBA00022777"/>
    </source>
</evidence>
<keyword evidence="2" id="KW-0418">Kinase</keyword>
<comment type="caution">
    <text evidence="6">The sequence shown here is derived from an EMBL/GenBank/DDBJ whole genome shotgun (WGS) entry which is preliminary data.</text>
</comment>
<evidence type="ECO:0000313" key="7">
    <source>
        <dbReference type="Proteomes" id="UP000307087"/>
    </source>
</evidence>
<dbReference type="SUPFAM" id="SSF55781">
    <property type="entry name" value="GAF domain-like"/>
    <property type="match status" value="1"/>
</dbReference>
<reference evidence="6 7" key="1">
    <citation type="journal article" date="2009" name="Int. J. Syst. Evol. Microbiol.">
        <title>Nocardioides caeni sp. nov., isolated from wastewater.</title>
        <authorList>
            <person name="Yoon J.H."/>
            <person name="Kang S.J."/>
            <person name="Park S."/>
            <person name="Kim W."/>
            <person name="Oh T.K."/>
        </authorList>
    </citation>
    <scope>NUCLEOTIDE SEQUENCE [LARGE SCALE GENOMIC DNA]</scope>
    <source>
        <strain evidence="6 7">DSM 23134</strain>
    </source>
</reference>
<dbReference type="InterPro" id="IPR005561">
    <property type="entry name" value="ANTAR"/>
</dbReference>
<evidence type="ECO:0000313" key="6">
    <source>
        <dbReference type="EMBL" id="THV15983.1"/>
    </source>
</evidence>
<evidence type="ECO:0000256" key="4">
    <source>
        <dbReference type="ARBA" id="ARBA00023163"/>
    </source>
</evidence>
<dbReference type="GO" id="GO:0003723">
    <property type="term" value="F:RNA binding"/>
    <property type="evidence" value="ECO:0007669"/>
    <property type="project" value="InterPro"/>
</dbReference>
<dbReference type="InterPro" id="IPR036388">
    <property type="entry name" value="WH-like_DNA-bd_sf"/>
</dbReference>
<dbReference type="PIRSF" id="PIRSF036625">
    <property type="entry name" value="GAF_ANTAR"/>
    <property type="match status" value="1"/>
</dbReference>
<dbReference type="Pfam" id="PF13185">
    <property type="entry name" value="GAF_2"/>
    <property type="match status" value="1"/>
</dbReference>
<keyword evidence="3" id="KW-0805">Transcription regulation</keyword>
<dbReference type="InterPro" id="IPR029016">
    <property type="entry name" value="GAF-like_dom_sf"/>
</dbReference>
<dbReference type="Gene3D" id="1.10.10.10">
    <property type="entry name" value="Winged helix-like DNA-binding domain superfamily/Winged helix DNA-binding domain"/>
    <property type="match status" value="1"/>
</dbReference>
<dbReference type="EMBL" id="STGW01000003">
    <property type="protein sequence ID" value="THV15983.1"/>
    <property type="molecule type" value="Genomic_DNA"/>
</dbReference>
<dbReference type="SUPFAM" id="SSF52172">
    <property type="entry name" value="CheY-like"/>
    <property type="match status" value="1"/>
</dbReference>
<dbReference type="RefSeq" id="WP_136562078.1">
    <property type="nucleotide sequence ID" value="NZ_BAABLS010000010.1"/>
</dbReference>
<keyword evidence="7" id="KW-1185">Reference proteome</keyword>
<organism evidence="6 7">
    <name type="scientific">Nocardioides caeni</name>
    <dbReference type="NCBI Taxonomy" id="574700"/>
    <lineage>
        <taxon>Bacteria</taxon>
        <taxon>Bacillati</taxon>
        <taxon>Actinomycetota</taxon>
        <taxon>Actinomycetes</taxon>
        <taxon>Propionibacteriales</taxon>
        <taxon>Nocardioidaceae</taxon>
        <taxon>Nocardioides</taxon>
    </lineage>
</organism>
<dbReference type="Pfam" id="PF03861">
    <property type="entry name" value="ANTAR"/>
    <property type="match status" value="1"/>
</dbReference>
<dbReference type="Proteomes" id="UP000307087">
    <property type="component" value="Unassembled WGS sequence"/>
</dbReference>
<dbReference type="InterPro" id="IPR012074">
    <property type="entry name" value="GAF_ANTAR"/>
</dbReference>
<keyword evidence="1" id="KW-0808">Transferase</keyword>
<dbReference type="Gene3D" id="3.30.450.40">
    <property type="match status" value="1"/>
</dbReference>